<dbReference type="InterPro" id="IPR041073">
    <property type="entry name" value="MobL"/>
</dbReference>
<sequence length="520" mass="60728">MMVSILESKTTGSNPDIIVKQVFTVIKGSGYFDYTLDHNGEEKAIADVSNDYDVLTEQVRDKLGDKYDGYMDYSGDTRKTRLEEGVNKELLPMFSRDTLNMSRAEADDMRQKVEAAGKEQNIMWKTVISFSDDFLIEQGILSDKVQRHLDQRKLKTVIQKHMDQYLKDEGIESSAEWFGNIHLWGDQNKEHIHVHLGIFEPGKSARPQKFNPETQQNEPRGVFRQTTIDRFKANLWRDLRKDSEREKMLTHQIAQDAAKKSLIAEFETLSEKQQYNDLLQDILRSLPNNQKLWRAKSNAKVMAEPKKLAHELIKQFLNKEGRADYQAFLTATKARQQEYLQAFGSENDQAKDYVKTKDDELRNRLINGLFRQMKALGVEDFEVDPVEKIRMESPEQNLSRIEALKKSLRENKFNDEFDKHSQESELALRERQEKLGQHEDDSSPEQHHLDGEKQKSDSKFSDRFPKGSRLSKRSARKLQRGLQADLSQARRAEERALSAYEREQWQLRQEAEHEAYEHDR</sequence>
<feature type="compositionally biased region" description="Basic and acidic residues" evidence="1">
    <location>
        <begin position="488"/>
        <end position="497"/>
    </location>
</feature>
<dbReference type="Pfam" id="PF18555">
    <property type="entry name" value="MobL"/>
    <property type="match status" value="1"/>
</dbReference>
<feature type="compositionally biased region" description="Basic and acidic residues" evidence="1">
    <location>
        <begin position="433"/>
        <end position="465"/>
    </location>
</feature>
<name>A0ABT6D687_9LACO</name>
<feature type="region of interest" description="Disordered" evidence="1">
    <location>
        <begin position="433"/>
        <end position="497"/>
    </location>
</feature>
<dbReference type="Proteomes" id="UP001146336">
    <property type="component" value="Unassembled WGS sequence"/>
</dbReference>
<proteinExistence type="predicted"/>
<dbReference type="EMBL" id="JAOZFC020000003">
    <property type="protein sequence ID" value="MDF9300631.1"/>
    <property type="molecule type" value="Genomic_DNA"/>
</dbReference>
<evidence type="ECO:0000313" key="3">
    <source>
        <dbReference type="Proteomes" id="UP001146336"/>
    </source>
</evidence>
<accession>A0ABT6D687</accession>
<dbReference type="RefSeq" id="WP_199404656.1">
    <property type="nucleotide sequence ID" value="NZ_JAOZFC020000003.1"/>
</dbReference>
<protein>
    <submittedName>
        <fullName evidence="2">Relaxase MobL</fullName>
    </submittedName>
</protein>
<evidence type="ECO:0000313" key="2">
    <source>
        <dbReference type="EMBL" id="MDF9300631.1"/>
    </source>
</evidence>
<reference evidence="2" key="1">
    <citation type="submission" date="2023-03" db="EMBL/GenBank/DDBJ databases">
        <title>Comparative genomics of Weissella fermenti BK2, and weissella type species.</title>
        <authorList>
            <person name="Lee J.K."/>
            <person name="Baek J.H."/>
            <person name="Kim J.M."/>
            <person name="Choi D.G."/>
            <person name="Jeon C.O."/>
        </authorList>
    </citation>
    <scope>NUCLEOTIDE SEQUENCE</scope>
    <source>
        <strain evidence="2">BK2</strain>
    </source>
</reference>
<gene>
    <name evidence="2" type="primary">mobL</name>
    <name evidence="2" type="ORF">OIT47_010160</name>
</gene>
<organism evidence="2 3">
    <name type="scientific">Weissella fermenti</name>
    <dbReference type="NCBI Taxonomy" id="2987699"/>
    <lineage>
        <taxon>Bacteria</taxon>
        <taxon>Bacillati</taxon>
        <taxon>Bacillota</taxon>
        <taxon>Bacilli</taxon>
        <taxon>Lactobacillales</taxon>
        <taxon>Lactobacillaceae</taxon>
        <taxon>Weissella</taxon>
    </lineage>
</organism>
<keyword evidence="3" id="KW-1185">Reference proteome</keyword>
<evidence type="ECO:0000256" key="1">
    <source>
        <dbReference type="SAM" id="MobiDB-lite"/>
    </source>
</evidence>
<feature type="compositionally biased region" description="Basic residues" evidence="1">
    <location>
        <begin position="469"/>
        <end position="479"/>
    </location>
</feature>
<comment type="caution">
    <text evidence="2">The sequence shown here is derived from an EMBL/GenBank/DDBJ whole genome shotgun (WGS) entry which is preliminary data.</text>
</comment>